<proteinExistence type="inferred from homology"/>
<keyword evidence="8 10" id="KW-0067">ATP-binding</keyword>
<evidence type="ECO:0000256" key="2">
    <source>
        <dbReference type="ARBA" id="ARBA00012980"/>
    </source>
</evidence>
<evidence type="ECO:0000256" key="9">
    <source>
        <dbReference type="ARBA" id="ARBA00048743"/>
    </source>
</evidence>
<keyword evidence="7 10" id="KW-0418">Kinase</keyword>
<keyword evidence="6 10" id="KW-0547">Nucleotide-binding</keyword>
<dbReference type="Gene3D" id="3.40.50.300">
    <property type="entry name" value="P-loop containing nucleotide triphosphate hydrolases"/>
    <property type="match status" value="1"/>
</dbReference>
<protein>
    <recommendedName>
        <fullName evidence="3 10">Thymidylate kinase</fullName>
        <ecNumber evidence="2 10">2.7.4.9</ecNumber>
    </recommendedName>
    <alternativeName>
        <fullName evidence="10">dTMP kinase</fullName>
    </alternativeName>
</protein>
<dbReference type="SUPFAM" id="SSF52540">
    <property type="entry name" value="P-loop containing nucleoside triphosphate hydrolases"/>
    <property type="match status" value="1"/>
</dbReference>
<reference evidence="12 13" key="1">
    <citation type="submission" date="2020-08" db="EMBL/GenBank/DDBJ databases">
        <title>The isolate Caproiciproducens sp. 7D4C2 produces n-caproate at mildly acidic conditions from hexoses: genome and rBOX comparison with related strains and chain-elongating bacteria.</title>
        <authorList>
            <person name="Esquivel-Elizondo S."/>
            <person name="Bagci C."/>
            <person name="Temovska M."/>
            <person name="Jeon B.S."/>
            <person name="Bessarab I."/>
            <person name="Williams R.B.H."/>
            <person name="Huson D.H."/>
            <person name="Angenent L.T."/>
        </authorList>
    </citation>
    <scope>NUCLEOTIDE SEQUENCE [LARGE SCALE GENOMIC DNA]</scope>
    <source>
        <strain evidence="12 13">7D4C2</strain>
    </source>
</reference>
<dbReference type="InterPro" id="IPR027417">
    <property type="entry name" value="P-loop_NTPase"/>
</dbReference>
<dbReference type="EMBL" id="CP060286">
    <property type="protein sequence ID" value="QNK41437.1"/>
    <property type="molecule type" value="Genomic_DNA"/>
</dbReference>
<comment type="similarity">
    <text evidence="1 10">Belongs to the thymidylate kinase family.</text>
</comment>
<dbReference type="GO" id="GO:0006227">
    <property type="term" value="P:dUDP biosynthetic process"/>
    <property type="evidence" value="ECO:0007669"/>
    <property type="project" value="TreeGrafter"/>
</dbReference>
<dbReference type="EC" id="2.7.4.9" evidence="2 10"/>
<comment type="catalytic activity">
    <reaction evidence="9 10">
        <text>dTMP + ATP = dTDP + ADP</text>
        <dbReference type="Rhea" id="RHEA:13517"/>
        <dbReference type="ChEBI" id="CHEBI:30616"/>
        <dbReference type="ChEBI" id="CHEBI:58369"/>
        <dbReference type="ChEBI" id="CHEBI:63528"/>
        <dbReference type="ChEBI" id="CHEBI:456216"/>
        <dbReference type="EC" id="2.7.4.9"/>
    </reaction>
</comment>
<feature type="domain" description="Thymidylate kinase-like" evidence="11">
    <location>
        <begin position="8"/>
        <end position="199"/>
    </location>
</feature>
<dbReference type="PANTHER" id="PTHR10344:SF4">
    <property type="entry name" value="UMP-CMP KINASE 2, MITOCHONDRIAL"/>
    <property type="match status" value="1"/>
</dbReference>
<evidence type="ECO:0000256" key="5">
    <source>
        <dbReference type="ARBA" id="ARBA00022727"/>
    </source>
</evidence>
<dbReference type="PANTHER" id="PTHR10344">
    <property type="entry name" value="THYMIDYLATE KINASE"/>
    <property type="match status" value="1"/>
</dbReference>
<dbReference type="GO" id="GO:0006233">
    <property type="term" value="P:dTDP biosynthetic process"/>
    <property type="evidence" value="ECO:0007669"/>
    <property type="project" value="InterPro"/>
</dbReference>
<evidence type="ECO:0000256" key="4">
    <source>
        <dbReference type="ARBA" id="ARBA00022679"/>
    </source>
</evidence>
<evidence type="ECO:0000256" key="7">
    <source>
        <dbReference type="ARBA" id="ARBA00022777"/>
    </source>
</evidence>
<keyword evidence="4 10" id="KW-0808">Transferase</keyword>
<dbReference type="KEGG" id="cfem:HCR03_03930"/>
<evidence type="ECO:0000256" key="10">
    <source>
        <dbReference type="HAMAP-Rule" id="MF_00165"/>
    </source>
</evidence>
<dbReference type="HAMAP" id="MF_00165">
    <property type="entry name" value="Thymidylate_kinase"/>
    <property type="match status" value="1"/>
</dbReference>
<dbReference type="Pfam" id="PF02223">
    <property type="entry name" value="Thymidylate_kin"/>
    <property type="match status" value="1"/>
</dbReference>
<evidence type="ECO:0000259" key="11">
    <source>
        <dbReference type="Pfam" id="PF02223"/>
    </source>
</evidence>
<dbReference type="Proteomes" id="UP000515909">
    <property type="component" value="Chromosome"/>
</dbReference>
<dbReference type="CDD" id="cd01672">
    <property type="entry name" value="TMPK"/>
    <property type="match status" value="1"/>
</dbReference>
<evidence type="ECO:0000313" key="13">
    <source>
        <dbReference type="Proteomes" id="UP000515909"/>
    </source>
</evidence>
<evidence type="ECO:0000256" key="3">
    <source>
        <dbReference type="ARBA" id="ARBA00017144"/>
    </source>
</evidence>
<dbReference type="AlphaFoldDB" id="A0A7G8TCU6"/>
<dbReference type="InterPro" id="IPR018094">
    <property type="entry name" value="Thymidylate_kinase"/>
</dbReference>
<comment type="caution">
    <text evidence="10">Lacks conserved residue(s) required for the propagation of feature annotation.</text>
</comment>
<evidence type="ECO:0000256" key="1">
    <source>
        <dbReference type="ARBA" id="ARBA00009776"/>
    </source>
</evidence>
<dbReference type="GO" id="GO:0005829">
    <property type="term" value="C:cytosol"/>
    <property type="evidence" value="ECO:0007669"/>
    <property type="project" value="TreeGrafter"/>
</dbReference>
<name>A0A7G8TCU6_9FIRM</name>
<comment type="function">
    <text evidence="10">Phosphorylation of dTMP to form dTDP in both de novo and salvage pathways of dTTP synthesis.</text>
</comment>
<evidence type="ECO:0000313" key="12">
    <source>
        <dbReference type="EMBL" id="QNK41437.1"/>
    </source>
</evidence>
<dbReference type="GO" id="GO:0006235">
    <property type="term" value="P:dTTP biosynthetic process"/>
    <property type="evidence" value="ECO:0007669"/>
    <property type="project" value="UniProtKB-UniRule"/>
</dbReference>
<dbReference type="GO" id="GO:0004798">
    <property type="term" value="F:dTMP kinase activity"/>
    <property type="evidence" value="ECO:0007669"/>
    <property type="project" value="UniProtKB-UniRule"/>
</dbReference>
<sequence length="225" mass="26033">MSGRLITIDGLDGSGKATQTDLLCRELERRGVRYRRVSFPDYSAQSSAPVRMYLNGEFGDQPGDVNAYAASTFFAVDRFASFARCWKKDYLNGSLIVADRYTTSNMIYQLAKLPKEEWDGFLDWIQDLEYEKLALPRPDLTVYLELPTEISQKLLDHRYEGGKGRKDIHERNLEFLSACRESAAYAARRFSWKTVFCEEGKELRKREEIHEEILKLILEELHVGI</sequence>
<dbReference type="GO" id="GO:0005524">
    <property type="term" value="F:ATP binding"/>
    <property type="evidence" value="ECO:0007669"/>
    <property type="project" value="UniProtKB-UniRule"/>
</dbReference>
<dbReference type="InterPro" id="IPR039430">
    <property type="entry name" value="Thymidylate_kin-like_dom"/>
</dbReference>
<evidence type="ECO:0000256" key="8">
    <source>
        <dbReference type="ARBA" id="ARBA00022840"/>
    </source>
</evidence>
<gene>
    <name evidence="10" type="primary">tmk</name>
    <name evidence="12" type="ORF">HCR03_03930</name>
</gene>
<keyword evidence="5 10" id="KW-0545">Nucleotide biosynthesis</keyword>
<evidence type="ECO:0000256" key="6">
    <source>
        <dbReference type="ARBA" id="ARBA00022741"/>
    </source>
</evidence>
<accession>A0A7G8TCU6</accession>
<organism evidence="12 13">
    <name type="scientific">Caproicibacter fermentans</name>
    <dbReference type="NCBI Taxonomy" id="2576756"/>
    <lineage>
        <taxon>Bacteria</taxon>
        <taxon>Bacillati</taxon>
        <taxon>Bacillota</taxon>
        <taxon>Clostridia</taxon>
        <taxon>Eubacteriales</taxon>
        <taxon>Acutalibacteraceae</taxon>
        <taxon>Caproicibacter</taxon>
    </lineage>
</organism>
<dbReference type="RefSeq" id="WP_066644698.1">
    <property type="nucleotide sequence ID" value="NZ_CP060286.1"/>
</dbReference>